<keyword evidence="2" id="KW-0963">Cytoplasm</keyword>
<dbReference type="PROSITE" id="PS50405">
    <property type="entry name" value="GST_CTER"/>
    <property type="match status" value="1"/>
</dbReference>
<dbReference type="InterPro" id="IPR040079">
    <property type="entry name" value="Glutathione_S-Trfase"/>
</dbReference>
<dbReference type="FunFam" id="3.40.30.10:FF:000176">
    <property type="entry name" value="Glutathione S-transferase theta-1"/>
    <property type="match status" value="1"/>
</dbReference>
<dbReference type="SUPFAM" id="SSF47616">
    <property type="entry name" value="GST C-terminal domain-like"/>
    <property type="match status" value="1"/>
</dbReference>
<dbReference type="PANTHER" id="PTHR43917:SF8">
    <property type="entry name" value="GH16740P-RELATED"/>
    <property type="match status" value="1"/>
</dbReference>
<feature type="domain" description="GST C-terminal" evidence="4">
    <location>
        <begin position="86"/>
        <end position="223"/>
    </location>
</feature>
<dbReference type="Gene3D" id="3.40.30.10">
    <property type="entry name" value="Glutaredoxin"/>
    <property type="match status" value="1"/>
</dbReference>
<dbReference type="Gene3D" id="1.20.1050.10">
    <property type="match status" value="1"/>
</dbReference>
<dbReference type="PANTHER" id="PTHR43917">
    <property type="match status" value="1"/>
</dbReference>
<dbReference type="InterPro" id="IPR004045">
    <property type="entry name" value="Glutathione_S-Trfase_N"/>
</dbReference>
<dbReference type="GO" id="GO:0006749">
    <property type="term" value="P:glutathione metabolic process"/>
    <property type="evidence" value="ECO:0007669"/>
    <property type="project" value="TreeGrafter"/>
</dbReference>
<dbReference type="Pfam" id="PF14497">
    <property type="entry name" value="GST_C_3"/>
    <property type="match status" value="1"/>
</dbReference>
<evidence type="ECO:0000313" key="5">
    <source>
        <dbReference type="EMBL" id="KAF6040602.1"/>
    </source>
</evidence>
<dbReference type="SFLD" id="SFLDS00019">
    <property type="entry name" value="Glutathione_Transferase_(cytos"/>
    <property type="match status" value="1"/>
</dbReference>
<reference evidence="5" key="1">
    <citation type="submission" date="2020-06" db="EMBL/GenBank/DDBJ databases">
        <title>Draft genome of Bugula neritina, a colonial animal packing powerful symbionts and potential medicines.</title>
        <authorList>
            <person name="Rayko M."/>
        </authorList>
    </citation>
    <scope>NUCLEOTIDE SEQUENCE [LARGE SCALE GENOMIC DNA]</scope>
    <source>
        <strain evidence="5">Kwan_BN1</strain>
    </source>
</reference>
<dbReference type="SUPFAM" id="SSF52833">
    <property type="entry name" value="Thioredoxin-like"/>
    <property type="match status" value="1"/>
</dbReference>
<feature type="domain" description="GST N-terminal" evidence="3">
    <location>
        <begin position="1"/>
        <end position="81"/>
    </location>
</feature>
<dbReference type="GO" id="GO:0004364">
    <property type="term" value="F:glutathione transferase activity"/>
    <property type="evidence" value="ECO:0007669"/>
    <property type="project" value="TreeGrafter"/>
</dbReference>
<dbReference type="PROSITE" id="PS50404">
    <property type="entry name" value="GST_NTER"/>
    <property type="match status" value="1"/>
</dbReference>
<dbReference type="InterPro" id="IPR004046">
    <property type="entry name" value="GST_C"/>
</dbReference>
<evidence type="ECO:0000259" key="3">
    <source>
        <dbReference type="PROSITE" id="PS50404"/>
    </source>
</evidence>
<evidence type="ECO:0000256" key="1">
    <source>
        <dbReference type="ARBA" id="ARBA00004496"/>
    </source>
</evidence>
<dbReference type="SFLD" id="SFLDG00358">
    <property type="entry name" value="Main_(cytGST)"/>
    <property type="match status" value="1"/>
</dbReference>
<evidence type="ECO:0000313" key="6">
    <source>
        <dbReference type="Proteomes" id="UP000593567"/>
    </source>
</evidence>
<dbReference type="AlphaFoldDB" id="A0A7J7KQZ6"/>
<dbReference type="Proteomes" id="UP000593567">
    <property type="component" value="Unassembled WGS sequence"/>
</dbReference>
<gene>
    <name evidence="5" type="ORF">EB796_001080</name>
</gene>
<accession>A0A7J7KQZ6</accession>
<dbReference type="InterPro" id="IPR010987">
    <property type="entry name" value="Glutathione-S-Trfase_C-like"/>
</dbReference>
<comment type="caution">
    <text evidence="5">The sequence shown here is derived from an EMBL/GenBank/DDBJ whole genome shotgun (WGS) entry which is preliminary data.</text>
</comment>
<keyword evidence="6" id="KW-1185">Reference proteome</keyword>
<proteinExistence type="predicted"/>
<protein>
    <submittedName>
        <fullName evidence="5">GSTT1</fullName>
    </submittedName>
</protein>
<dbReference type="OrthoDB" id="422574at2759"/>
<comment type="subcellular location">
    <subcellularLocation>
        <location evidence="1">Cytoplasm</location>
    </subcellularLocation>
</comment>
<dbReference type="EMBL" id="VXIV02000121">
    <property type="protein sequence ID" value="KAF6040602.1"/>
    <property type="molecule type" value="Genomic_DNA"/>
</dbReference>
<dbReference type="InterPro" id="IPR036249">
    <property type="entry name" value="Thioredoxin-like_sf"/>
</dbReference>
<name>A0A7J7KQZ6_BUGNE</name>
<dbReference type="InterPro" id="IPR051369">
    <property type="entry name" value="GST_Theta"/>
</dbReference>
<dbReference type="Pfam" id="PF13409">
    <property type="entry name" value="GST_N_2"/>
    <property type="match status" value="1"/>
</dbReference>
<evidence type="ECO:0000256" key="2">
    <source>
        <dbReference type="ARBA" id="ARBA00022490"/>
    </source>
</evidence>
<sequence length="230" mass="25910">MLKAYVDLISQPSRALYIFLKFTQIPHTIQHVALRKGEHNKAEFLKINPFHTVPAIDDGGFLLSESVPILQYLCNKHNIHSLYPKDLQQRAKIEAFTHWQHLNLRYGGSILFVALFSQPASGKMPIDEKSVQLGVKVLKASLERIEQIYLKETPFLSSDSLSIADLLGVCEVLQVHVGLGMDVLTHYPKVAKWVELVRESVGASIFDDAHSFILKAGEKVRKMEVSVPKL</sequence>
<evidence type="ECO:0000259" key="4">
    <source>
        <dbReference type="PROSITE" id="PS50405"/>
    </source>
</evidence>
<dbReference type="GO" id="GO:0005737">
    <property type="term" value="C:cytoplasm"/>
    <property type="evidence" value="ECO:0007669"/>
    <property type="project" value="UniProtKB-SubCell"/>
</dbReference>
<dbReference type="InterPro" id="IPR036282">
    <property type="entry name" value="Glutathione-S-Trfase_C_sf"/>
</dbReference>
<organism evidence="5 6">
    <name type="scientific">Bugula neritina</name>
    <name type="common">Brown bryozoan</name>
    <name type="synonym">Sertularia neritina</name>
    <dbReference type="NCBI Taxonomy" id="10212"/>
    <lineage>
        <taxon>Eukaryota</taxon>
        <taxon>Metazoa</taxon>
        <taxon>Spiralia</taxon>
        <taxon>Lophotrochozoa</taxon>
        <taxon>Bryozoa</taxon>
        <taxon>Gymnolaemata</taxon>
        <taxon>Cheilostomatida</taxon>
        <taxon>Flustrina</taxon>
        <taxon>Buguloidea</taxon>
        <taxon>Bugulidae</taxon>
        <taxon>Bugula</taxon>
    </lineage>
</organism>